<feature type="region of interest" description="Disordered" evidence="1">
    <location>
        <begin position="50"/>
        <end position="71"/>
    </location>
</feature>
<accession>A0A9P4L8X8</accession>
<keyword evidence="3" id="KW-1185">Reference proteome</keyword>
<gene>
    <name evidence="2" type="ORF">K460DRAFT_112107</name>
</gene>
<feature type="region of interest" description="Disordered" evidence="1">
    <location>
        <begin position="192"/>
        <end position="219"/>
    </location>
</feature>
<proteinExistence type="predicted"/>
<dbReference type="OrthoDB" id="3796937at2759"/>
<dbReference type="SUPFAM" id="SSF54928">
    <property type="entry name" value="RNA-binding domain, RBD"/>
    <property type="match status" value="1"/>
</dbReference>
<dbReference type="CDD" id="cd00590">
    <property type="entry name" value="RRM_SF"/>
    <property type="match status" value="1"/>
</dbReference>
<feature type="compositionally biased region" description="Basic and acidic residues" evidence="1">
    <location>
        <begin position="196"/>
        <end position="216"/>
    </location>
</feature>
<dbReference type="Gene3D" id="3.30.70.330">
    <property type="match status" value="1"/>
</dbReference>
<dbReference type="RefSeq" id="XP_040788207.1">
    <property type="nucleotide sequence ID" value="XM_040926560.1"/>
</dbReference>
<comment type="caution">
    <text evidence="2">The sequence shown here is derived from an EMBL/GenBank/DDBJ whole genome shotgun (WGS) entry which is preliminary data.</text>
</comment>
<evidence type="ECO:0000313" key="2">
    <source>
        <dbReference type="EMBL" id="KAF1845644.1"/>
    </source>
</evidence>
<sequence>MQPTRHSSARKGKYSTAWMDRRPRTSSNAIKGLLDRQFASISDILAKASQGRDGADIQHKKARKPTAAPTEQVFGLDLPDTLGSAVLKGSDSDTGKSGLEQLKQGLEDGTVSVPRTTMDTTMTADVCEAPHVSLRRGHESNVENDPKKMLAELDRLQKRSSMVSLSAFDISDDPKRMLAEFEKRTLSPSQAIIDNNPRRMLDDLDRNTHSSSRDLHEDDNDDLEVLRSRLVAMLSPSRDRSSHNSVHNGTHMSCFLGAKHSEGSEAQNDAPDHKAIGLYERSIPYAVALELEVMGFKWELVKGWTTYVFSAGLDGQVAQQHKNAIIKRAEEELSTIIQHTMKEELRYREVEERERLPGRIIVSNLAADAGEEDLKQVLYKYRHDTRDITLLNERDPIRRTRIAHVDFSTRMAAVRASYLVGHIFGLCLDIRLAIEELT</sequence>
<dbReference type="InterPro" id="IPR012677">
    <property type="entry name" value="Nucleotide-bd_a/b_plait_sf"/>
</dbReference>
<dbReference type="EMBL" id="ML976616">
    <property type="protein sequence ID" value="KAF1845644.1"/>
    <property type="molecule type" value="Genomic_DNA"/>
</dbReference>
<dbReference type="GO" id="GO:0003676">
    <property type="term" value="F:nucleic acid binding"/>
    <property type="evidence" value="ECO:0007669"/>
    <property type="project" value="InterPro"/>
</dbReference>
<evidence type="ECO:0008006" key="4">
    <source>
        <dbReference type="Google" id="ProtNLM"/>
    </source>
</evidence>
<evidence type="ECO:0000313" key="3">
    <source>
        <dbReference type="Proteomes" id="UP000800039"/>
    </source>
</evidence>
<name>A0A9P4L8X8_9PLEO</name>
<protein>
    <recommendedName>
        <fullName evidence="4">RRM domain-containing protein</fullName>
    </recommendedName>
</protein>
<dbReference type="Proteomes" id="UP000800039">
    <property type="component" value="Unassembled WGS sequence"/>
</dbReference>
<dbReference type="InterPro" id="IPR035979">
    <property type="entry name" value="RBD_domain_sf"/>
</dbReference>
<organism evidence="2 3">
    <name type="scientific">Cucurbitaria berberidis CBS 394.84</name>
    <dbReference type="NCBI Taxonomy" id="1168544"/>
    <lineage>
        <taxon>Eukaryota</taxon>
        <taxon>Fungi</taxon>
        <taxon>Dikarya</taxon>
        <taxon>Ascomycota</taxon>
        <taxon>Pezizomycotina</taxon>
        <taxon>Dothideomycetes</taxon>
        <taxon>Pleosporomycetidae</taxon>
        <taxon>Pleosporales</taxon>
        <taxon>Pleosporineae</taxon>
        <taxon>Cucurbitariaceae</taxon>
        <taxon>Cucurbitaria</taxon>
    </lineage>
</organism>
<dbReference type="GeneID" id="63843811"/>
<reference evidence="2" key="1">
    <citation type="submission" date="2020-01" db="EMBL/GenBank/DDBJ databases">
        <authorList>
            <consortium name="DOE Joint Genome Institute"/>
            <person name="Haridas S."/>
            <person name="Albert R."/>
            <person name="Binder M."/>
            <person name="Bloem J."/>
            <person name="Labutti K."/>
            <person name="Salamov A."/>
            <person name="Andreopoulos B."/>
            <person name="Baker S.E."/>
            <person name="Barry K."/>
            <person name="Bills G."/>
            <person name="Bluhm B.H."/>
            <person name="Cannon C."/>
            <person name="Castanera R."/>
            <person name="Culley D.E."/>
            <person name="Daum C."/>
            <person name="Ezra D."/>
            <person name="Gonzalez J.B."/>
            <person name="Henrissat B."/>
            <person name="Kuo A."/>
            <person name="Liang C."/>
            <person name="Lipzen A."/>
            <person name="Lutzoni F."/>
            <person name="Magnuson J."/>
            <person name="Mondo S."/>
            <person name="Nolan M."/>
            <person name="Ohm R."/>
            <person name="Pangilinan J."/>
            <person name="Park H.-J."/>
            <person name="Ramirez L."/>
            <person name="Alfaro M."/>
            <person name="Sun H."/>
            <person name="Tritt A."/>
            <person name="Yoshinaga Y."/>
            <person name="Zwiers L.-H."/>
            <person name="Turgeon B.G."/>
            <person name="Goodwin S.B."/>
            <person name="Spatafora J.W."/>
            <person name="Crous P.W."/>
            <person name="Grigoriev I.V."/>
        </authorList>
    </citation>
    <scope>NUCLEOTIDE SEQUENCE</scope>
    <source>
        <strain evidence="2">CBS 394.84</strain>
    </source>
</reference>
<evidence type="ECO:0000256" key="1">
    <source>
        <dbReference type="SAM" id="MobiDB-lite"/>
    </source>
</evidence>
<dbReference type="AlphaFoldDB" id="A0A9P4L8X8"/>
<feature type="region of interest" description="Disordered" evidence="1">
    <location>
        <begin position="1"/>
        <end position="23"/>
    </location>
</feature>